<accession>A0A7W5B8Z6</accession>
<sequence length="273" mass="29095">MIANKQHDSQFHALHADGLLMLPNCWDAGSARLAAASGARALATSSAAVAWSHGYADGGQLPADLLLSTVSGIQRRSDLPLSIDIEDGYSDDPERVAALIGAVIDVGAVGINIEDGAQTPELLCRKIAAVRRVADQRGVKLFINARCDVFLRQLLEPQQRVQETTRRAQLYRDAGANGLFAPFISAEDEIRALAAATPLPLNVLALPGLPTPQRLLELGVRRLSAGSALSESMFACVQQSMQHFMRSGAPYAADLPKLDYGQLNGLMQDGGNS</sequence>
<dbReference type="CDD" id="cd00377">
    <property type="entry name" value="ICL_PEPM"/>
    <property type="match status" value="1"/>
</dbReference>
<evidence type="ECO:0000313" key="1">
    <source>
        <dbReference type="EMBL" id="MBB3118608.1"/>
    </source>
</evidence>
<dbReference type="InterPro" id="IPR039556">
    <property type="entry name" value="ICL/PEPM"/>
</dbReference>
<gene>
    <name evidence="1" type="ORF">FHS03_001639</name>
</gene>
<keyword evidence="2" id="KW-1185">Reference proteome</keyword>
<dbReference type="GO" id="GO:0016829">
    <property type="term" value="F:lyase activity"/>
    <property type="evidence" value="ECO:0007669"/>
    <property type="project" value="UniProtKB-KW"/>
</dbReference>
<reference evidence="1 2" key="1">
    <citation type="submission" date="2020-08" db="EMBL/GenBank/DDBJ databases">
        <title>Genomic Encyclopedia of Type Strains, Phase III (KMG-III): the genomes of soil and plant-associated and newly described type strains.</title>
        <authorList>
            <person name="Whitman W."/>
        </authorList>
    </citation>
    <scope>NUCLEOTIDE SEQUENCE [LARGE SCALE GENOMIC DNA]</scope>
    <source>
        <strain evidence="1 2">CECT 8897</strain>
    </source>
</reference>
<comment type="caution">
    <text evidence="1">The sequence shown here is derived from an EMBL/GenBank/DDBJ whole genome shotgun (WGS) entry which is preliminary data.</text>
</comment>
<name>A0A7W5B8Z6_9BURK</name>
<organism evidence="1 2">
    <name type="scientific">Pseudoduganella violacea</name>
    <dbReference type="NCBI Taxonomy" id="1715466"/>
    <lineage>
        <taxon>Bacteria</taxon>
        <taxon>Pseudomonadati</taxon>
        <taxon>Pseudomonadota</taxon>
        <taxon>Betaproteobacteria</taxon>
        <taxon>Burkholderiales</taxon>
        <taxon>Oxalobacteraceae</taxon>
        <taxon>Telluria group</taxon>
        <taxon>Pseudoduganella</taxon>
    </lineage>
</organism>
<dbReference type="SUPFAM" id="SSF51621">
    <property type="entry name" value="Phosphoenolpyruvate/pyruvate domain"/>
    <property type="match status" value="1"/>
</dbReference>
<dbReference type="PANTHER" id="PTHR42905:SF16">
    <property type="entry name" value="CARBOXYPHOSPHONOENOLPYRUVATE PHOSPHONOMUTASE-LIKE PROTEIN (AFU_ORTHOLOGUE AFUA_5G07230)"/>
    <property type="match status" value="1"/>
</dbReference>
<dbReference type="AlphaFoldDB" id="A0A7W5B8Z6"/>
<dbReference type="PANTHER" id="PTHR42905">
    <property type="entry name" value="PHOSPHOENOLPYRUVATE CARBOXYLASE"/>
    <property type="match status" value="1"/>
</dbReference>
<proteinExistence type="predicted"/>
<dbReference type="InterPro" id="IPR015813">
    <property type="entry name" value="Pyrv/PenolPyrv_kinase-like_dom"/>
</dbReference>
<dbReference type="RefSeq" id="WP_221208071.1">
    <property type="nucleotide sequence ID" value="NZ_JACHXD010000003.1"/>
</dbReference>
<dbReference type="Proteomes" id="UP000541535">
    <property type="component" value="Unassembled WGS sequence"/>
</dbReference>
<dbReference type="Gene3D" id="3.20.20.60">
    <property type="entry name" value="Phosphoenolpyruvate-binding domains"/>
    <property type="match status" value="1"/>
</dbReference>
<protein>
    <submittedName>
        <fullName evidence="1">2-methylisocitrate lyase-like PEP mutase family enzyme</fullName>
    </submittedName>
</protein>
<dbReference type="EMBL" id="JACHXD010000003">
    <property type="protein sequence ID" value="MBB3118608.1"/>
    <property type="molecule type" value="Genomic_DNA"/>
</dbReference>
<keyword evidence="1" id="KW-0456">Lyase</keyword>
<evidence type="ECO:0000313" key="2">
    <source>
        <dbReference type="Proteomes" id="UP000541535"/>
    </source>
</evidence>
<dbReference type="InterPro" id="IPR040442">
    <property type="entry name" value="Pyrv_kinase-like_dom_sf"/>
</dbReference>
<dbReference type="Pfam" id="PF13714">
    <property type="entry name" value="PEP_mutase"/>
    <property type="match status" value="1"/>
</dbReference>